<dbReference type="PROSITE" id="PS00132">
    <property type="entry name" value="CARBOXYPEPT_ZN_1"/>
    <property type="match status" value="1"/>
</dbReference>
<evidence type="ECO:0000259" key="11">
    <source>
        <dbReference type="PROSITE" id="PS52035"/>
    </source>
</evidence>
<gene>
    <name evidence="12" type="ORF">P5G49_03925</name>
</gene>
<dbReference type="SUPFAM" id="SSF53187">
    <property type="entry name" value="Zn-dependent exopeptidases"/>
    <property type="match status" value="1"/>
</dbReference>
<dbReference type="InterPro" id="IPR018392">
    <property type="entry name" value="LysM"/>
</dbReference>
<dbReference type="PANTHER" id="PTHR11705">
    <property type="entry name" value="PROTEASE FAMILY M14 CARBOXYPEPTIDASE A,B"/>
    <property type="match status" value="1"/>
</dbReference>
<dbReference type="Gene3D" id="3.40.630.10">
    <property type="entry name" value="Zn peptidases"/>
    <property type="match status" value="1"/>
</dbReference>
<evidence type="ECO:0000313" key="13">
    <source>
        <dbReference type="Proteomes" id="UP001175097"/>
    </source>
</evidence>
<name>A0ABT8JNU1_9BACL</name>
<organism evidence="12 13">
    <name type="scientific">Sporosarcina highlanderae</name>
    <dbReference type="NCBI Taxonomy" id="3035916"/>
    <lineage>
        <taxon>Bacteria</taxon>
        <taxon>Bacillati</taxon>
        <taxon>Bacillota</taxon>
        <taxon>Bacilli</taxon>
        <taxon>Bacillales</taxon>
        <taxon>Caryophanaceae</taxon>
        <taxon>Sporosarcina</taxon>
    </lineage>
</organism>
<evidence type="ECO:0000313" key="12">
    <source>
        <dbReference type="EMBL" id="MDN4606622.1"/>
    </source>
</evidence>
<evidence type="ECO:0000256" key="6">
    <source>
        <dbReference type="ARBA" id="ARBA00022833"/>
    </source>
</evidence>
<dbReference type="InterPro" id="IPR000834">
    <property type="entry name" value="Peptidase_M14"/>
</dbReference>
<reference evidence="12" key="1">
    <citation type="submission" date="2023-03" db="EMBL/GenBank/DDBJ databases">
        <title>MT1 and MT2 Draft Genomes of Novel Species.</title>
        <authorList>
            <person name="Venkateswaran K."/>
        </authorList>
    </citation>
    <scope>NUCLEOTIDE SEQUENCE</scope>
    <source>
        <strain evidence="12">F6_3S_P_2</strain>
    </source>
</reference>
<dbReference type="CDD" id="cd00118">
    <property type="entry name" value="LysM"/>
    <property type="match status" value="2"/>
</dbReference>
<keyword evidence="4" id="KW-0479">Metal-binding</keyword>
<evidence type="ECO:0000259" key="10">
    <source>
        <dbReference type="PROSITE" id="PS51782"/>
    </source>
</evidence>
<keyword evidence="13" id="KW-1185">Reference proteome</keyword>
<comment type="similarity">
    <text evidence="2 8">Belongs to the peptidase M14 family.</text>
</comment>
<keyword evidence="5" id="KW-0378">Hydrolase</keyword>
<dbReference type="RefSeq" id="WP_301242146.1">
    <property type="nucleotide sequence ID" value="NZ_JAROCC010000002.1"/>
</dbReference>
<dbReference type="EMBL" id="JAROCC010000002">
    <property type="protein sequence ID" value="MDN4606622.1"/>
    <property type="molecule type" value="Genomic_DNA"/>
</dbReference>
<keyword evidence="6" id="KW-0862">Zinc</keyword>
<dbReference type="InterPro" id="IPR034274">
    <property type="entry name" value="ENP1_M14_CPD"/>
</dbReference>
<evidence type="ECO:0000256" key="8">
    <source>
        <dbReference type="PROSITE-ProRule" id="PRU01379"/>
    </source>
</evidence>
<dbReference type="Gene3D" id="3.10.350.10">
    <property type="entry name" value="LysM domain"/>
    <property type="match status" value="2"/>
</dbReference>
<sequence>MNITVRPGDSLWYYSQLFRVPLQLIIDSNRDANLQVLSVGQQIRIPGYVAYEVQVAQGDTLWLIAQRRNVPLEAIFLVNPLLDPNRLQVGQTIRVPLRITWRLVNGKQTYSYAMMLTDLRRLQSVYPFLLNTSIGNSVLGRNIPEIRLGTGSKRVHYNASFHANEWITTPVVMTFLNDYLLALTNQTPIRGLSMFPLYQQSTLSIVPMVNPDGVTLVQQGPPDTEPWRTRVVQWNNGSTDFSGWKANIRGVDLNDQFPALWELDRQQPRNRKTPGPRDYSGERPLSEPEAIAMADLTRERDFAWVLAFHTQGKVIYWGFQGLEPPESETMVNEFSRVSGYEPIQSIESYAGYKDWFIQDWRRPGFTVELGSGINPLPISRFDEIYEEALGIFLAGLYL</sequence>
<keyword evidence="7" id="KW-0482">Metalloprotease</keyword>
<dbReference type="PROSITE" id="PS51782">
    <property type="entry name" value="LYSM"/>
    <property type="match status" value="2"/>
</dbReference>
<dbReference type="InterPro" id="IPR057246">
    <property type="entry name" value="CARBOXYPEPT_ZN_1"/>
</dbReference>
<feature type="domain" description="LysM" evidence="10">
    <location>
        <begin position="51"/>
        <end position="95"/>
    </location>
</feature>
<dbReference type="CDD" id="cd06229">
    <property type="entry name" value="M14_Endopeptidase_I"/>
    <property type="match status" value="1"/>
</dbReference>
<dbReference type="Pfam" id="PF00246">
    <property type="entry name" value="Peptidase_M14"/>
    <property type="match status" value="1"/>
</dbReference>
<dbReference type="PROSITE" id="PS52035">
    <property type="entry name" value="PEPTIDASE_M14"/>
    <property type="match status" value="1"/>
</dbReference>
<feature type="region of interest" description="Disordered" evidence="9">
    <location>
        <begin position="263"/>
        <end position="284"/>
    </location>
</feature>
<protein>
    <submittedName>
        <fullName evidence="12">M14 family metallopeptidase</fullName>
    </submittedName>
</protein>
<evidence type="ECO:0000256" key="3">
    <source>
        <dbReference type="ARBA" id="ARBA00022670"/>
    </source>
</evidence>
<evidence type="ECO:0000256" key="2">
    <source>
        <dbReference type="ARBA" id="ARBA00005988"/>
    </source>
</evidence>
<evidence type="ECO:0000256" key="1">
    <source>
        <dbReference type="ARBA" id="ARBA00001947"/>
    </source>
</evidence>
<dbReference type="SMART" id="SM00257">
    <property type="entry name" value="LysM"/>
    <property type="match status" value="2"/>
</dbReference>
<evidence type="ECO:0000256" key="9">
    <source>
        <dbReference type="SAM" id="MobiDB-lite"/>
    </source>
</evidence>
<feature type="domain" description="LysM" evidence="10">
    <location>
        <begin position="1"/>
        <end position="45"/>
    </location>
</feature>
<evidence type="ECO:0000256" key="7">
    <source>
        <dbReference type="ARBA" id="ARBA00023049"/>
    </source>
</evidence>
<evidence type="ECO:0000256" key="5">
    <source>
        <dbReference type="ARBA" id="ARBA00022801"/>
    </source>
</evidence>
<accession>A0ABT8JNU1</accession>
<dbReference type="Pfam" id="PF01476">
    <property type="entry name" value="LysM"/>
    <property type="match status" value="2"/>
</dbReference>
<proteinExistence type="inferred from homology"/>
<keyword evidence="3" id="KW-0645">Protease</keyword>
<comment type="cofactor">
    <cofactor evidence="1">
        <name>Zn(2+)</name>
        <dbReference type="ChEBI" id="CHEBI:29105"/>
    </cofactor>
</comment>
<feature type="active site" description="Proton donor/acceptor" evidence="8">
    <location>
        <position position="368"/>
    </location>
</feature>
<evidence type="ECO:0000256" key="4">
    <source>
        <dbReference type="ARBA" id="ARBA00022723"/>
    </source>
</evidence>
<comment type="caution">
    <text evidence="12">The sequence shown here is derived from an EMBL/GenBank/DDBJ whole genome shotgun (WGS) entry which is preliminary data.</text>
</comment>
<dbReference type="PANTHER" id="PTHR11705:SF143">
    <property type="entry name" value="SLL0236 PROTEIN"/>
    <property type="match status" value="1"/>
</dbReference>
<dbReference type="SUPFAM" id="SSF54106">
    <property type="entry name" value="LysM domain"/>
    <property type="match status" value="2"/>
</dbReference>
<feature type="domain" description="Peptidase M14" evidence="11">
    <location>
        <begin position="108"/>
        <end position="396"/>
    </location>
</feature>
<dbReference type="InterPro" id="IPR036779">
    <property type="entry name" value="LysM_dom_sf"/>
</dbReference>
<dbReference type="Proteomes" id="UP001175097">
    <property type="component" value="Unassembled WGS sequence"/>
</dbReference>
<dbReference type="SMART" id="SM00631">
    <property type="entry name" value="Zn_pept"/>
    <property type="match status" value="1"/>
</dbReference>